<keyword evidence="1" id="KW-0418">Kinase</keyword>
<gene>
    <name evidence="3" type="ORF">ACFQVD_03015</name>
</gene>
<dbReference type="Pfam" id="PF13581">
    <property type="entry name" value="HATPase_c_2"/>
    <property type="match status" value="1"/>
</dbReference>
<evidence type="ECO:0000313" key="3">
    <source>
        <dbReference type="EMBL" id="MFC7599078.1"/>
    </source>
</evidence>
<organism evidence="3 4">
    <name type="scientific">Streptosporangium amethystogenes subsp. fukuiense</name>
    <dbReference type="NCBI Taxonomy" id="698418"/>
    <lineage>
        <taxon>Bacteria</taxon>
        <taxon>Bacillati</taxon>
        <taxon>Actinomycetota</taxon>
        <taxon>Actinomycetes</taxon>
        <taxon>Streptosporangiales</taxon>
        <taxon>Streptosporangiaceae</taxon>
        <taxon>Streptosporangium</taxon>
    </lineage>
</organism>
<keyword evidence="3" id="KW-0547">Nucleotide-binding</keyword>
<dbReference type="Proteomes" id="UP001596514">
    <property type="component" value="Unassembled WGS sequence"/>
</dbReference>
<dbReference type="InterPro" id="IPR036890">
    <property type="entry name" value="HATPase_C_sf"/>
</dbReference>
<dbReference type="Gene3D" id="3.30.565.10">
    <property type="entry name" value="Histidine kinase-like ATPase, C-terminal domain"/>
    <property type="match status" value="1"/>
</dbReference>
<accession>A0ABW2SS06</accession>
<dbReference type="PANTHER" id="PTHR35526">
    <property type="entry name" value="ANTI-SIGMA-F FACTOR RSBW-RELATED"/>
    <property type="match status" value="1"/>
</dbReference>
<proteinExistence type="predicted"/>
<evidence type="ECO:0000259" key="2">
    <source>
        <dbReference type="Pfam" id="PF13581"/>
    </source>
</evidence>
<dbReference type="GO" id="GO:0005524">
    <property type="term" value="F:ATP binding"/>
    <property type="evidence" value="ECO:0007669"/>
    <property type="project" value="UniProtKB-KW"/>
</dbReference>
<evidence type="ECO:0000256" key="1">
    <source>
        <dbReference type="ARBA" id="ARBA00022527"/>
    </source>
</evidence>
<keyword evidence="4" id="KW-1185">Reference proteome</keyword>
<dbReference type="InterPro" id="IPR003594">
    <property type="entry name" value="HATPase_dom"/>
</dbReference>
<keyword evidence="1" id="KW-0808">Transferase</keyword>
<dbReference type="PANTHER" id="PTHR35526:SF3">
    <property type="entry name" value="ANTI-SIGMA-F FACTOR RSBW"/>
    <property type="match status" value="1"/>
</dbReference>
<comment type="caution">
    <text evidence="3">The sequence shown here is derived from an EMBL/GenBank/DDBJ whole genome shotgun (WGS) entry which is preliminary data.</text>
</comment>
<dbReference type="CDD" id="cd16936">
    <property type="entry name" value="HATPase_RsbW-like"/>
    <property type="match status" value="1"/>
</dbReference>
<reference evidence="4" key="1">
    <citation type="journal article" date="2019" name="Int. J. Syst. Evol. Microbiol.">
        <title>The Global Catalogue of Microorganisms (GCM) 10K type strain sequencing project: providing services to taxonomists for standard genome sequencing and annotation.</title>
        <authorList>
            <consortium name="The Broad Institute Genomics Platform"/>
            <consortium name="The Broad Institute Genome Sequencing Center for Infectious Disease"/>
            <person name="Wu L."/>
            <person name="Ma J."/>
        </authorList>
    </citation>
    <scope>NUCLEOTIDE SEQUENCE [LARGE SCALE GENOMIC DNA]</scope>
    <source>
        <strain evidence="4">JCM 10083</strain>
    </source>
</reference>
<evidence type="ECO:0000313" key="4">
    <source>
        <dbReference type="Proteomes" id="UP001596514"/>
    </source>
</evidence>
<dbReference type="InterPro" id="IPR050267">
    <property type="entry name" value="Anti-sigma-factor_SerPK"/>
</dbReference>
<feature type="domain" description="Histidine kinase/HSP90-like ATPase" evidence="2">
    <location>
        <begin position="34"/>
        <end position="132"/>
    </location>
</feature>
<sequence length="175" mass="18943">MYGEKVRKADLWVGGKGIVMQPIGKSAEIFLRREVESVSRARELVLDLLGADHPAYEQVRLAVSEITTNAVEHSESGPVGDLVMVVLKVVDDFVRIEVTDPGSESSKPHIRENQSTNAEDGRGLFIVNQLSSGNWGIRDFGAGGRTVWCAIPANPSGSDEIPMDTYAIPAVQPEA</sequence>
<keyword evidence="1" id="KW-0723">Serine/threonine-protein kinase</keyword>
<dbReference type="SUPFAM" id="SSF55874">
    <property type="entry name" value="ATPase domain of HSP90 chaperone/DNA topoisomerase II/histidine kinase"/>
    <property type="match status" value="1"/>
</dbReference>
<keyword evidence="3" id="KW-0067">ATP-binding</keyword>
<protein>
    <submittedName>
        <fullName evidence="3">ATP-binding protein</fullName>
    </submittedName>
</protein>
<name>A0ABW2SS06_9ACTN</name>
<dbReference type="EMBL" id="JBHTEE010000001">
    <property type="protein sequence ID" value="MFC7599078.1"/>
    <property type="molecule type" value="Genomic_DNA"/>
</dbReference>
<dbReference type="RefSeq" id="WP_343963365.1">
    <property type="nucleotide sequence ID" value="NZ_BAAAGK010000017.1"/>
</dbReference>